<dbReference type="Proteomes" id="UP000275747">
    <property type="component" value="Chromosome"/>
</dbReference>
<protein>
    <submittedName>
        <fullName evidence="3">Uncharacterized protein</fullName>
    </submittedName>
</protein>
<organism evidence="3 9">
    <name type="scientific">Enterococcus faecium</name>
    <name type="common">Streptococcus faecium</name>
    <dbReference type="NCBI Taxonomy" id="1352"/>
    <lineage>
        <taxon>Bacteria</taxon>
        <taxon>Bacillati</taxon>
        <taxon>Bacillota</taxon>
        <taxon>Bacilli</taxon>
        <taxon>Lactobacillales</taxon>
        <taxon>Enterococcaceae</taxon>
        <taxon>Enterococcus</taxon>
    </lineage>
</organism>
<keyword evidence="1" id="KW-1133">Transmembrane helix</keyword>
<feature type="transmembrane region" description="Helical" evidence="1">
    <location>
        <begin position="34"/>
        <end position="56"/>
    </location>
</feature>
<reference evidence="4 6" key="1">
    <citation type="submission" date="2017-05" db="EMBL/GenBank/DDBJ databases">
        <title>The Genome Sequence of Enterococcus faecium 7H8_DIV0219.</title>
        <authorList>
            <consortium name="The Broad Institute Genomics Platform"/>
            <consortium name="The Broad Institute Genomic Center for Infectious Diseases"/>
            <person name="Earl A."/>
            <person name="Manson A."/>
            <person name="Schwartman J."/>
            <person name="Gilmore M."/>
            <person name="Abouelleil A."/>
            <person name="Cao P."/>
            <person name="Chapman S."/>
            <person name="Cusick C."/>
            <person name="Shea T."/>
            <person name="Young S."/>
            <person name="Neafsey D."/>
            <person name="Nusbaum C."/>
            <person name="Birren B."/>
        </authorList>
    </citation>
    <scope>NUCLEOTIDE SEQUENCE [LARGE SCALE GENOMIC DNA]</scope>
    <source>
        <strain evidence="4 6">7H8_DIV0219</strain>
    </source>
</reference>
<evidence type="ECO:0000313" key="2">
    <source>
        <dbReference type="EMBL" id="AYM73041.1"/>
    </source>
</evidence>
<reference evidence="2 7" key="3">
    <citation type="submission" date="2018-10" db="EMBL/GenBank/DDBJ databases">
        <title>Escaping from acidified nitrite in gastric host defense: Transcriptomic basis for resistance to free nitrous acid in Enterococcus faecalis.</title>
        <authorList>
            <person name="Yu Z."/>
            <person name="Shi D."/>
            <person name="Liu W."/>
            <person name="Meng F."/>
        </authorList>
    </citation>
    <scope>NUCLEOTIDE SEQUENCE [LARGE SCALE GENOMIC DNA]</scope>
    <source>
        <strain evidence="2 7">JE1</strain>
    </source>
</reference>
<sequence length="110" mass="12929">MGNFAFIITFLSEFAVLAQNEGTGIFATFVAMYLIRYGLSTFFAVYLFIFIVKQFYEYLKGTSIRKNKRRFKRQLAASYKIQKKTIQENYEKGLTDTDKVKKNVYNKTKL</sequence>
<dbReference type="EMBL" id="NGKW01000002">
    <property type="protein sequence ID" value="OTN94966.1"/>
    <property type="molecule type" value="Genomic_DNA"/>
</dbReference>
<dbReference type="EMBL" id="RKNM01000005">
    <property type="protein sequence ID" value="ROX57069.1"/>
    <property type="molecule type" value="Genomic_DNA"/>
</dbReference>
<evidence type="ECO:0000313" key="4">
    <source>
        <dbReference type="EMBL" id="OTN94966.1"/>
    </source>
</evidence>
<reference evidence="3 9" key="2">
    <citation type="submission" date="2018-07" db="EMBL/GenBank/DDBJ databases">
        <title>High quality draft genome sequencing of Enterococcus faecium exhibiting probiotic potential isolated from mucus of freshwater fish.</title>
        <authorList>
            <person name="El-Jeni R."/>
            <person name="Ghedira K."/>
            <person name="Abdelhak S."/>
            <person name="El-Bour M."/>
            <person name="Bouhaouala-Zahar B."/>
        </authorList>
    </citation>
    <scope>NUCLEOTIDE SEQUENCE [LARGE SCALE GENOMIC DNA]</scope>
    <source>
        <strain evidence="3 9">R.A73</strain>
    </source>
</reference>
<reference evidence="5 8" key="4">
    <citation type="submission" date="2018-10" db="EMBL/GenBank/DDBJ databases">
        <title>Genotypes and phenotypes of Enterococci isolated from broiler chickens.</title>
        <authorList>
            <person name="Muhammad A.R."/>
            <person name="Diarra M.S."/>
        </authorList>
    </citation>
    <scope>NUCLEOTIDE SEQUENCE [LARGE SCALE GENOMIC DNA]</scope>
    <source>
        <strain evidence="5 8">P5 C A 35</strain>
    </source>
</reference>
<evidence type="ECO:0000256" key="1">
    <source>
        <dbReference type="SAM" id="Phobius"/>
    </source>
</evidence>
<dbReference type="RefSeq" id="WP_002309277.1">
    <property type="nucleotide sequence ID" value="NZ_CABGIX010000003.1"/>
</dbReference>
<keyword evidence="1" id="KW-0812">Transmembrane</keyword>
<keyword evidence="1" id="KW-0472">Membrane</keyword>
<evidence type="ECO:0000313" key="5">
    <source>
        <dbReference type="EMBL" id="ROX57069.1"/>
    </source>
</evidence>
<evidence type="ECO:0000313" key="3">
    <source>
        <dbReference type="EMBL" id="KAA0692984.1"/>
    </source>
</evidence>
<dbReference type="Proteomes" id="UP000448762">
    <property type="component" value="Unassembled WGS sequence"/>
</dbReference>
<name>A0A133MPC8_ENTFC</name>
<dbReference type="EMBL" id="CP033041">
    <property type="protein sequence ID" value="AYM73041.1"/>
    <property type="molecule type" value="Genomic_DNA"/>
</dbReference>
<evidence type="ECO:0000313" key="8">
    <source>
        <dbReference type="Proteomes" id="UP000281752"/>
    </source>
</evidence>
<accession>A0A133MPC8</accession>
<evidence type="ECO:0000313" key="9">
    <source>
        <dbReference type="Proteomes" id="UP000448762"/>
    </source>
</evidence>
<evidence type="ECO:0000313" key="6">
    <source>
        <dbReference type="Proteomes" id="UP000194885"/>
    </source>
</evidence>
<dbReference type="AlphaFoldDB" id="A0A133MPC8"/>
<evidence type="ECO:0000313" key="7">
    <source>
        <dbReference type="Proteomes" id="UP000275747"/>
    </source>
</evidence>
<proteinExistence type="predicted"/>
<dbReference type="GeneID" id="66497568"/>
<dbReference type="EMBL" id="QOVC01000001">
    <property type="protein sequence ID" value="KAA0692984.1"/>
    <property type="molecule type" value="Genomic_DNA"/>
</dbReference>
<dbReference type="Proteomes" id="UP000194885">
    <property type="component" value="Unassembled WGS sequence"/>
</dbReference>
<gene>
    <name evidence="4" type="ORF">A5810_001212</name>
    <name evidence="2" type="ORF">D9Z05_07120</name>
    <name evidence="3" type="ORF">DTX73_01760</name>
    <name evidence="5" type="ORF">EGW36_05855</name>
</gene>
<dbReference type="Proteomes" id="UP000281752">
    <property type="component" value="Unassembled WGS sequence"/>
</dbReference>